<accession>A0A163M3H2</accession>
<gene>
    <name evidence="1" type="ORF">ST47_g482</name>
</gene>
<dbReference type="AlphaFoldDB" id="A0A163M3H2"/>
<comment type="caution">
    <text evidence="1">The sequence shown here is derived from an EMBL/GenBank/DDBJ whole genome shotgun (WGS) entry which is preliminary data.</text>
</comment>
<evidence type="ECO:0000313" key="1">
    <source>
        <dbReference type="EMBL" id="KZM28365.1"/>
    </source>
</evidence>
<reference evidence="1 2" key="1">
    <citation type="journal article" date="2016" name="Sci. Rep.">
        <title>Draft genome sequencing and secretome analysis of fungal phytopathogen Ascochyta rabiei provides insight into the necrotrophic effector repertoire.</title>
        <authorList>
            <person name="Verma S."/>
            <person name="Gazara R.K."/>
            <person name="Nizam S."/>
            <person name="Parween S."/>
            <person name="Chattopadhyay D."/>
            <person name="Verma P.K."/>
        </authorList>
    </citation>
    <scope>NUCLEOTIDE SEQUENCE [LARGE SCALE GENOMIC DNA]</scope>
    <source>
        <strain evidence="1 2">ArDII</strain>
    </source>
</reference>
<organism evidence="1 2">
    <name type="scientific">Didymella rabiei</name>
    <name type="common">Chickpea ascochyta blight fungus</name>
    <name type="synonym">Mycosphaerella rabiei</name>
    <dbReference type="NCBI Taxonomy" id="5454"/>
    <lineage>
        <taxon>Eukaryota</taxon>
        <taxon>Fungi</taxon>
        <taxon>Dikarya</taxon>
        <taxon>Ascomycota</taxon>
        <taxon>Pezizomycotina</taxon>
        <taxon>Dothideomycetes</taxon>
        <taxon>Pleosporomycetidae</taxon>
        <taxon>Pleosporales</taxon>
        <taxon>Pleosporineae</taxon>
        <taxon>Didymellaceae</taxon>
        <taxon>Ascochyta</taxon>
    </lineage>
</organism>
<dbReference type="STRING" id="5454.A0A163M3H2"/>
<name>A0A163M3H2_DIDRA</name>
<evidence type="ECO:0000313" key="2">
    <source>
        <dbReference type="Proteomes" id="UP000076837"/>
    </source>
</evidence>
<proteinExistence type="predicted"/>
<dbReference type="Proteomes" id="UP000076837">
    <property type="component" value="Unassembled WGS sequence"/>
</dbReference>
<dbReference type="OrthoDB" id="5322539at2759"/>
<keyword evidence="2" id="KW-1185">Reference proteome</keyword>
<protein>
    <submittedName>
        <fullName evidence="1">Uncharacterized protein</fullName>
    </submittedName>
</protein>
<dbReference type="EMBL" id="JYNV01000020">
    <property type="protein sequence ID" value="KZM28365.1"/>
    <property type="molecule type" value="Genomic_DNA"/>
</dbReference>
<sequence>MTALCLSTAILAGPGEIFCPSFNPDMTEERLANTTISALSLREIFDNVNGTQSRTFSIYHSHNKLVFFPPYGLSLALTIFLALVSFIALYIRNRGISAINGSLLQLLMTTIGRTSLDAMLAKGPGTMCGYENASAELGK</sequence>